<dbReference type="RefSeq" id="WP_106594392.1">
    <property type="nucleotide sequence ID" value="NZ_PYAS01000002.1"/>
</dbReference>
<comment type="caution">
    <text evidence="1">The sequence shown here is derived from an EMBL/GenBank/DDBJ whole genome shotgun (WGS) entry which is preliminary data.</text>
</comment>
<gene>
    <name evidence="1" type="ORF">CLV60_102523</name>
</gene>
<dbReference type="EMBL" id="PYAS01000002">
    <property type="protein sequence ID" value="PSL32804.1"/>
    <property type="molecule type" value="Genomic_DNA"/>
</dbReference>
<accession>A0A2P8GFQ5</accession>
<protein>
    <submittedName>
        <fullName evidence="1">Putative phage abortive infection protein</fullName>
    </submittedName>
</protein>
<organism evidence="1 2">
    <name type="scientific">Dyadobacter jiangsuensis</name>
    <dbReference type="NCBI Taxonomy" id="1591085"/>
    <lineage>
        <taxon>Bacteria</taxon>
        <taxon>Pseudomonadati</taxon>
        <taxon>Bacteroidota</taxon>
        <taxon>Cytophagia</taxon>
        <taxon>Cytophagales</taxon>
        <taxon>Spirosomataceae</taxon>
        <taxon>Dyadobacter</taxon>
    </lineage>
</organism>
<keyword evidence="2" id="KW-1185">Reference proteome</keyword>
<dbReference type="AlphaFoldDB" id="A0A2P8GFQ5"/>
<dbReference type="Proteomes" id="UP000241964">
    <property type="component" value="Unassembled WGS sequence"/>
</dbReference>
<proteinExistence type="predicted"/>
<reference evidence="1 2" key="1">
    <citation type="submission" date="2018-03" db="EMBL/GenBank/DDBJ databases">
        <title>Genomic Encyclopedia of Archaeal and Bacterial Type Strains, Phase II (KMG-II): from individual species to whole genera.</title>
        <authorList>
            <person name="Goeker M."/>
        </authorList>
    </citation>
    <scope>NUCLEOTIDE SEQUENCE [LARGE SCALE GENOMIC DNA]</scope>
    <source>
        <strain evidence="1 2">DSM 29057</strain>
    </source>
</reference>
<dbReference type="OrthoDB" id="6678638at2"/>
<sequence length="309" mass="37431">MNPFIAISGVIVTGLAFYIQYKANAQQRELFYKEQELNNKQLQEQINSQSSQYRLQQFDSQFYELLRLHRENINEMIITGYNYWEKKEGLERYNAATRGRKLFVVMKTEFHCILRIYKDVRNIDKEGFKVCYNIFFFGLDQFKRNYPNETKLIELLSNARKKHEEPDLEIIKSNKDRKIYSDDTSLYFNYKPFSGHASRLSHYFRHLYLTAKTIATTEIISEYEEKMKYFRMLRAQLSVHEQILLYYNWLSEFGSEWENSKNSLFTEYCMIRNLWFNDLFIDAFINSNINILRNKETKFRKGKMFENDN</sequence>
<dbReference type="Pfam" id="PF16872">
    <property type="entry name" value="putAbiC"/>
    <property type="match status" value="1"/>
</dbReference>
<evidence type="ECO:0000313" key="1">
    <source>
        <dbReference type="EMBL" id="PSL32804.1"/>
    </source>
</evidence>
<dbReference type="InterPro" id="IPR031709">
    <property type="entry name" value="PutAbiC"/>
</dbReference>
<name>A0A2P8GFQ5_9BACT</name>
<evidence type="ECO:0000313" key="2">
    <source>
        <dbReference type="Proteomes" id="UP000241964"/>
    </source>
</evidence>